<sequence length="376" mass="38769">MSARPGARRTGRYEPAGHGDRWLRERGHQLLTTHTAALGALDRYAEVPMPPRYPGSPTPESAPAPAPEPPPERPVRPGPGAAVLLAALAAGVAHAGIAGHGLLALPAGPLPAMTAQLAGYLGGAAVTAAVAGSAELLARAVTEHAAAPRPPRYLPDPVAERVEAGPGPRRWLPALAALCFGGSAVLAAGCVYLAFGGPAPWGGSAAGGGAALAALVGYIALLYARLHHHASAPPPLPPATRPRPAATAEVPDDLDPNPEVQRQRNRALAAAALDRHERMWTLALHECQTLLRLGRRADAAEPLRAALAAVATTERAPSTLDSVLARLPADARGTDAPLASVLTALHAYHPWPLRRRFEQIPGDLPPLPGTPRPTSA</sequence>
<dbReference type="EMBL" id="PVZC01000002">
    <property type="protein sequence ID" value="PRY00714.1"/>
    <property type="molecule type" value="Genomic_DNA"/>
</dbReference>
<keyword evidence="2" id="KW-0472">Membrane</keyword>
<keyword evidence="4" id="KW-1185">Reference proteome</keyword>
<evidence type="ECO:0000256" key="1">
    <source>
        <dbReference type="SAM" id="MobiDB-lite"/>
    </source>
</evidence>
<accession>A0A2T0QA30</accession>
<protein>
    <submittedName>
        <fullName evidence="3">Uncharacterized protein</fullName>
    </submittedName>
</protein>
<evidence type="ECO:0000313" key="4">
    <source>
        <dbReference type="Proteomes" id="UP000237846"/>
    </source>
</evidence>
<feature type="transmembrane region" description="Helical" evidence="2">
    <location>
        <begin position="201"/>
        <end position="224"/>
    </location>
</feature>
<dbReference type="Proteomes" id="UP000237846">
    <property type="component" value="Unassembled WGS sequence"/>
</dbReference>
<proteinExistence type="predicted"/>
<dbReference type="AlphaFoldDB" id="A0A2T0QA30"/>
<organism evidence="3 4">
    <name type="scientific">Allonocardiopsis opalescens</name>
    <dbReference type="NCBI Taxonomy" id="1144618"/>
    <lineage>
        <taxon>Bacteria</taxon>
        <taxon>Bacillati</taxon>
        <taxon>Actinomycetota</taxon>
        <taxon>Actinomycetes</taxon>
        <taxon>Streptosporangiales</taxon>
        <taxon>Allonocardiopsis</taxon>
    </lineage>
</organism>
<keyword evidence="2" id="KW-1133">Transmembrane helix</keyword>
<feature type="region of interest" description="Disordered" evidence="1">
    <location>
        <begin position="1"/>
        <end position="28"/>
    </location>
</feature>
<feature type="region of interest" description="Disordered" evidence="1">
    <location>
        <begin position="42"/>
        <end position="78"/>
    </location>
</feature>
<feature type="transmembrane region" description="Helical" evidence="2">
    <location>
        <begin position="171"/>
        <end position="195"/>
    </location>
</feature>
<feature type="compositionally biased region" description="Pro residues" evidence="1">
    <location>
        <begin position="48"/>
        <end position="69"/>
    </location>
</feature>
<evidence type="ECO:0000256" key="2">
    <source>
        <dbReference type="SAM" id="Phobius"/>
    </source>
</evidence>
<evidence type="ECO:0000313" key="3">
    <source>
        <dbReference type="EMBL" id="PRY00714.1"/>
    </source>
</evidence>
<name>A0A2T0QA30_9ACTN</name>
<reference evidence="3 4" key="1">
    <citation type="submission" date="2018-03" db="EMBL/GenBank/DDBJ databases">
        <title>Genomic Encyclopedia of Archaeal and Bacterial Type Strains, Phase II (KMG-II): from individual species to whole genera.</title>
        <authorList>
            <person name="Goeker M."/>
        </authorList>
    </citation>
    <scope>NUCLEOTIDE SEQUENCE [LARGE SCALE GENOMIC DNA]</scope>
    <source>
        <strain evidence="3 4">DSM 45601</strain>
    </source>
</reference>
<feature type="transmembrane region" description="Helical" evidence="2">
    <location>
        <begin position="117"/>
        <end position="138"/>
    </location>
</feature>
<keyword evidence="2" id="KW-0812">Transmembrane</keyword>
<feature type="compositionally biased region" description="Basic residues" evidence="1">
    <location>
        <begin position="1"/>
        <end position="10"/>
    </location>
</feature>
<dbReference type="RefSeq" id="WP_106242604.1">
    <property type="nucleotide sequence ID" value="NZ_PVZC01000002.1"/>
</dbReference>
<feature type="transmembrane region" description="Helical" evidence="2">
    <location>
        <begin position="82"/>
        <end position="105"/>
    </location>
</feature>
<comment type="caution">
    <text evidence="3">The sequence shown here is derived from an EMBL/GenBank/DDBJ whole genome shotgun (WGS) entry which is preliminary data.</text>
</comment>
<feature type="compositionally biased region" description="Basic and acidic residues" evidence="1">
    <location>
        <begin position="11"/>
        <end position="28"/>
    </location>
</feature>
<gene>
    <name evidence="3" type="ORF">CLV72_102346</name>
</gene>
<feature type="region of interest" description="Disordered" evidence="1">
    <location>
        <begin position="233"/>
        <end position="261"/>
    </location>
</feature>